<keyword evidence="2" id="KW-1185">Reference proteome</keyword>
<dbReference type="AlphaFoldDB" id="A0A8X6NA67"/>
<proteinExistence type="predicted"/>
<evidence type="ECO:0000313" key="2">
    <source>
        <dbReference type="Proteomes" id="UP000887013"/>
    </source>
</evidence>
<dbReference type="Proteomes" id="UP000887013">
    <property type="component" value="Unassembled WGS sequence"/>
</dbReference>
<gene>
    <name evidence="1" type="ORF">NPIL_434571</name>
</gene>
<reference evidence="1" key="1">
    <citation type="submission" date="2020-08" db="EMBL/GenBank/DDBJ databases">
        <title>Multicomponent nature underlies the extraordinary mechanical properties of spider dragline silk.</title>
        <authorList>
            <person name="Kono N."/>
            <person name="Nakamura H."/>
            <person name="Mori M."/>
            <person name="Yoshida Y."/>
            <person name="Ohtoshi R."/>
            <person name="Malay A.D."/>
            <person name="Moran D.A.P."/>
            <person name="Tomita M."/>
            <person name="Numata K."/>
            <person name="Arakawa K."/>
        </authorList>
    </citation>
    <scope>NUCLEOTIDE SEQUENCE</scope>
</reference>
<comment type="caution">
    <text evidence="1">The sequence shown here is derived from an EMBL/GenBank/DDBJ whole genome shotgun (WGS) entry which is preliminary data.</text>
</comment>
<accession>A0A8X6NA67</accession>
<sequence length="119" mass="13626">MTLPVDFVHFNFHGLLEEECLQSRDSCFTLGAYVSSPVTIESKVLSFLFVQLRRNSREGFVSCHWCHMRTFGKIILHTLYDIETFPLNSCVNTAPQTSSIEIWRLSKGRMFCPTSTTAL</sequence>
<evidence type="ECO:0000313" key="1">
    <source>
        <dbReference type="EMBL" id="GFT02142.1"/>
    </source>
</evidence>
<protein>
    <submittedName>
        <fullName evidence="1">Uncharacterized protein</fullName>
    </submittedName>
</protein>
<name>A0A8X6NA67_NEPPI</name>
<organism evidence="1 2">
    <name type="scientific">Nephila pilipes</name>
    <name type="common">Giant wood spider</name>
    <name type="synonym">Nephila maculata</name>
    <dbReference type="NCBI Taxonomy" id="299642"/>
    <lineage>
        <taxon>Eukaryota</taxon>
        <taxon>Metazoa</taxon>
        <taxon>Ecdysozoa</taxon>
        <taxon>Arthropoda</taxon>
        <taxon>Chelicerata</taxon>
        <taxon>Arachnida</taxon>
        <taxon>Araneae</taxon>
        <taxon>Araneomorphae</taxon>
        <taxon>Entelegynae</taxon>
        <taxon>Araneoidea</taxon>
        <taxon>Nephilidae</taxon>
        <taxon>Nephila</taxon>
    </lineage>
</organism>
<dbReference type="EMBL" id="BMAW01101995">
    <property type="protein sequence ID" value="GFT02142.1"/>
    <property type="molecule type" value="Genomic_DNA"/>
</dbReference>